<name>A0A9W8NZ18_9AGAR</name>
<dbReference type="EMBL" id="JANVFU010000008">
    <property type="protein sequence ID" value="KAJ3743625.1"/>
    <property type="molecule type" value="Genomic_DNA"/>
</dbReference>
<feature type="region of interest" description="Disordered" evidence="1">
    <location>
        <begin position="80"/>
        <end position="113"/>
    </location>
</feature>
<feature type="compositionally biased region" description="Polar residues" evidence="1">
    <location>
        <begin position="100"/>
        <end position="111"/>
    </location>
</feature>
<dbReference type="Proteomes" id="UP001142393">
    <property type="component" value="Unassembled WGS sequence"/>
</dbReference>
<dbReference type="AlphaFoldDB" id="A0A9W8NZ18"/>
<keyword evidence="3" id="KW-1185">Reference proteome</keyword>
<proteinExistence type="predicted"/>
<evidence type="ECO:0000313" key="2">
    <source>
        <dbReference type="EMBL" id="KAJ3743625.1"/>
    </source>
</evidence>
<reference evidence="2 3" key="1">
    <citation type="journal article" date="2023" name="Proc. Natl. Acad. Sci. U.S.A.">
        <title>A global phylogenomic analysis of the shiitake genus Lentinula.</title>
        <authorList>
            <person name="Sierra-Patev S."/>
            <person name="Min B."/>
            <person name="Naranjo-Ortiz M."/>
            <person name="Looney B."/>
            <person name="Konkel Z."/>
            <person name="Slot J.C."/>
            <person name="Sakamoto Y."/>
            <person name="Steenwyk J.L."/>
            <person name="Rokas A."/>
            <person name="Carro J."/>
            <person name="Camarero S."/>
            <person name="Ferreira P."/>
            <person name="Molpeceres G."/>
            <person name="Ruiz-Duenas F.J."/>
            <person name="Serrano A."/>
            <person name="Henrissat B."/>
            <person name="Drula E."/>
            <person name="Hughes K.W."/>
            <person name="Mata J.L."/>
            <person name="Ishikawa N.K."/>
            <person name="Vargas-Isla R."/>
            <person name="Ushijima S."/>
            <person name="Smith C.A."/>
            <person name="Donoghue J."/>
            <person name="Ahrendt S."/>
            <person name="Andreopoulos W."/>
            <person name="He G."/>
            <person name="LaButti K."/>
            <person name="Lipzen A."/>
            <person name="Ng V."/>
            <person name="Riley R."/>
            <person name="Sandor L."/>
            <person name="Barry K."/>
            <person name="Martinez A.T."/>
            <person name="Xiao Y."/>
            <person name="Gibbons J.G."/>
            <person name="Terashima K."/>
            <person name="Grigoriev I.V."/>
            <person name="Hibbett D."/>
        </authorList>
    </citation>
    <scope>NUCLEOTIDE SEQUENCE [LARGE SCALE GENOMIC DNA]</scope>
    <source>
        <strain evidence="2 3">TFB7810</strain>
    </source>
</reference>
<comment type="caution">
    <text evidence="2">The sequence shown here is derived from an EMBL/GenBank/DDBJ whole genome shotgun (WGS) entry which is preliminary data.</text>
</comment>
<sequence length="217" mass="24012">MGRLLYSLQLAAKASEIQKSSEAAEAVLKDQSLITPEASRQELPVPQGGSSVEDVVALRPSHGAPNGLSDTQRVPLQSLSRLIGGDEERRQREEQASWMPRTSRTSLSQNPDHGPIPGFSGADLMRIEPTEFRLAAAAVNERRRLVQEDGNRLRSEIQALNVREGEEAVRRRNEMIGHERVFNALAECLQTRAFVLEVVARAVETRRAMERNPGIAS</sequence>
<accession>A0A9W8NZ18</accession>
<evidence type="ECO:0000313" key="3">
    <source>
        <dbReference type="Proteomes" id="UP001142393"/>
    </source>
</evidence>
<protein>
    <submittedName>
        <fullName evidence="2">Uncharacterized protein</fullName>
    </submittedName>
</protein>
<feature type="region of interest" description="Disordered" evidence="1">
    <location>
        <begin position="31"/>
        <end position="51"/>
    </location>
</feature>
<gene>
    <name evidence="2" type="ORF">DFH05DRAFT_1525896</name>
</gene>
<feature type="compositionally biased region" description="Basic and acidic residues" evidence="1">
    <location>
        <begin position="84"/>
        <end position="95"/>
    </location>
</feature>
<evidence type="ECO:0000256" key="1">
    <source>
        <dbReference type="SAM" id="MobiDB-lite"/>
    </source>
</evidence>
<organism evidence="2 3">
    <name type="scientific">Lentinula detonsa</name>
    <dbReference type="NCBI Taxonomy" id="2804962"/>
    <lineage>
        <taxon>Eukaryota</taxon>
        <taxon>Fungi</taxon>
        <taxon>Dikarya</taxon>
        <taxon>Basidiomycota</taxon>
        <taxon>Agaricomycotina</taxon>
        <taxon>Agaricomycetes</taxon>
        <taxon>Agaricomycetidae</taxon>
        <taxon>Agaricales</taxon>
        <taxon>Marasmiineae</taxon>
        <taxon>Omphalotaceae</taxon>
        <taxon>Lentinula</taxon>
    </lineage>
</organism>